<proteinExistence type="predicted"/>
<comment type="caution">
    <text evidence="1">The sequence shown here is derived from an EMBL/GenBank/DDBJ whole genome shotgun (WGS) entry which is preliminary data.</text>
</comment>
<dbReference type="RefSeq" id="WP_183222258.1">
    <property type="nucleotide sequence ID" value="NZ_BMPW01000026.1"/>
</dbReference>
<dbReference type="AlphaFoldDB" id="A0A7W5AIE3"/>
<name>A0A7W5AIE3_9ACTN</name>
<gene>
    <name evidence="1" type="ORF">FHR83_004500</name>
</gene>
<dbReference type="Proteomes" id="UP000590749">
    <property type="component" value="Unassembled WGS sequence"/>
</dbReference>
<protein>
    <submittedName>
        <fullName evidence="1">Uncharacterized protein</fullName>
    </submittedName>
</protein>
<evidence type="ECO:0000313" key="1">
    <source>
        <dbReference type="EMBL" id="MBB3096826.1"/>
    </source>
</evidence>
<keyword evidence="2" id="KW-1185">Reference proteome</keyword>
<accession>A0A7W5AIE3</accession>
<sequence>MGSTYQTVLATGDLDGVRRALAESRQKAVIIPVAERRWAVIPRGESGYAETATLARLMSLRAGEYAARFEMYDSDALLVEILHRGATVHDYVSEQRFVIEDWDDDDNEILVDLRGNVYHDLEDVPRGPFGAEPSAFAPLGVGTIDLAGLDAALRGPQLMAESQHHDAMHALNVDPRPLQMTYEQARKSRLGV</sequence>
<dbReference type="EMBL" id="JACHXF010000009">
    <property type="protein sequence ID" value="MBB3096826.1"/>
    <property type="molecule type" value="Genomic_DNA"/>
</dbReference>
<evidence type="ECO:0000313" key="2">
    <source>
        <dbReference type="Proteomes" id="UP000590749"/>
    </source>
</evidence>
<reference evidence="1 2" key="1">
    <citation type="submission" date="2020-08" db="EMBL/GenBank/DDBJ databases">
        <title>Genomic Encyclopedia of Type Strains, Phase III (KMG-III): the genomes of soil and plant-associated and newly described type strains.</title>
        <authorList>
            <person name="Whitman W."/>
        </authorList>
    </citation>
    <scope>NUCLEOTIDE SEQUENCE [LARGE SCALE GENOMIC DNA]</scope>
    <source>
        <strain evidence="1 2">CECT 3287</strain>
    </source>
</reference>
<organism evidence="1 2">
    <name type="scientific">Actinoplanes campanulatus</name>
    <dbReference type="NCBI Taxonomy" id="113559"/>
    <lineage>
        <taxon>Bacteria</taxon>
        <taxon>Bacillati</taxon>
        <taxon>Actinomycetota</taxon>
        <taxon>Actinomycetes</taxon>
        <taxon>Micromonosporales</taxon>
        <taxon>Micromonosporaceae</taxon>
        <taxon>Actinoplanes</taxon>
    </lineage>
</organism>